<feature type="domain" description="HTH araC/xylS-type" evidence="4">
    <location>
        <begin position="158"/>
        <end position="258"/>
    </location>
</feature>
<protein>
    <recommendedName>
        <fullName evidence="4">HTH araC/xylS-type domain-containing protein</fullName>
    </recommendedName>
</protein>
<keyword evidence="1" id="KW-0805">Transcription regulation</keyword>
<dbReference type="InterPro" id="IPR050204">
    <property type="entry name" value="AraC_XylS_family_regulators"/>
</dbReference>
<dbReference type="SMART" id="SM00342">
    <property type="entry name" value="HTH_ARAC"/>
    <property type="match status" value="1"/>
</dbReference>
<evidence type="ECO:0000313" key="5">
    <source>
        <dbReference type="EMBL" id="RAW00747.1"/>
    </source>
</evidence>
<evidence type="ECO:0000259" key="4">
    <source>
        <dbReference type="PROSITE" id="PS01124"/>
    </source>
</evidence>
<dbReference type="Proteomes" id="UP000251889">
    <property type="component" value="Unassembled WGS sequence"/>
</dbReference>
<dbReference type="OrthoDB" id="635259at2"/>
<dbReference type="InterPro" id="IPR018060">
    <property type="entry name" value="HTH_AraC"/>
</dbReference>
<sequence length="264" mass="30310">MKYQKILPSKNIQGIVDFFWDFEGDFSTSDIYHHSTTASINPKLAFQYRRGMKIVDGENSKELFTSGFQCQTKSFYNISASQKTGVFGICFKPYAISLLFNIPAWILTNQNIEISTLLGREGEILEDKMLACPHTDARIKLITGFIEDKLKKADNRQDNVVFSIDQILAHKGNINIPALAEEHFLSQRQFERRFKDLAGFSPKTFARIVRFEDCLTKTYNTKYSLTEISLLSGYYDQSHMIKDFKEFTGSIPRDIPFDANAIFV</sequence>
<dbReference type="PANTHER" id="PTHR46796">
    <property type="entry name" value="HTH-TYPE TRANSCRIPTIONAL ACTIVATOR RHAS-RELATED"/>
    <property type="match status" value="1"/>
</dbReference>
<keyword evidence="6" id="KW-1185">Reference proteome</keyword>
<dbReference type="GO" id="GO:0003700">
    <property type="term" value="F:DNA-binding transcription factor activity"/>
    <property type="evidence" value="ECO:0007669"/>
    <property type="project" value="InterPro"/>
</dbReference>
<dbReference type="RefSeq" id="WP_112747548.1">
    <property type="nucleotide sequence ID" value="NZ_QMFY01000006.1"/>
</dbReference>
<dbReference type="AlphaFoldDB" id="A0A364Y262"/>
<evidence type="ECO:0000313" key="6">
    <source>
        <dbReference type="Proteomes" id="UP000251889"/>
    </source>
</evidence>
<evidence type="ECO:0000256" key="1">
    <source>
        <dbReference type="ARBA" id="ARBA00023015"/>
    </source>
</evidence>
<reference evidence="5 6" key="1">
    <citation type="submission" date="2018-06" db="EMBL/GenBank/DDBJ databases">
        <title>Chryseolinea flavus sp. nov., a member of the phylum Bacteroidetes isolated from soil.</title>
        <authorList>
            <person name="Li Y."/>
            <person name="Wang J."/>
        </authorList>
    </citation>
    <scope>NUCLEOTIDE SEQUENCE [LARGE SCALE GENOMIC DNA]</scope>
    <source>
        <strain evidence="5 6">SDU1-6</strain>
    </source>
</reference>
<keyword evidence="2" id="KW-0238">DNA-binding</keyword>
<dbReference type="Pfam" id="PF20240">
    <property type="entry name" value="DUF6597"/>
    <property type="match status" value="1"/>
</dbReference>
<evidence type="ECO:0000256" key="3">
    <source>
        <dbReference type="ARBA" id="ARBA00023163"/>
    </source>
</evidence>
<dbReference type="Gene3D" id="1.10.10.60">
    <property type="entry name" value="Homeodomain-like"/>
    <property type="match status" value="1"/>
</dbReference>
<dbReference type="EMBL" id="QMFY01000006">
    <property type="protein sequence ID" value="RAW00747.1"/>
    <property type="molecule type" value="Genomic_DNA"/>
</dbReference>
<dbReference type="PROSITE" id="PS01124">
    <property type="entry name" value="HTH_ARAC_FAMILY_2"/>
    <property type="match status" value="1"/>
</dbReference>
<gene>
    <name evidence="5" type="ORF">DQQ10_14305</name>
</gene>
<dbReference type="Pfam" id="PF12833">
    <property type="entry name" value="HTH_18"/>
    <property type="match status" value="1"/>
</dbReference>
<name>A0A364Y262_9BACT</name>
<accession>A0A364Y262</accession>
<comment type="caution">
    <text evidence="5">The sequence shown here is derived from an EMBL/GenBank/DDBJ whole genome shotgun (WGS) entry which is preliminary data.</text>
</comment>
<dbReference type="PANTHER" id="PTHR46796:SF13">
    <property type="entry name" value="HTH-TYPE TRANSCRIPTIONAL ACTIVATOR RHAS"/>
    <property type="match status" value="1"/>
</dbReference>
<proteinExistence type="predicted"/>
<dbReference type="GO" id="GO:0043565">
    <property type="term" value="F:sequence-specific DNA binding"/>
    <property type="evidence" value="ECO:0007669"/>
    <property type="project" value="InterPro"/>
</dbReference>
<organism evidence="5 6">
    <name type="scientific">Pseudochryseolinea flava</name>
    <dbReference type="NCBI Taxonomy" id="2059302"/>
    <lineage>
        <taxon>Bacteria</taxon>
        <taxon>Pseudomonadati</taxon>
        <taxon>Bacteroidota</taxon>
        <taxon>Cytophagia</taxon>
        <taxon>Cytophagales</taxon>
        <taxon>Fulvivirgaceae</taxon>
        <taxon>Pseudochryseolinea</taxon>
    </lineage>
</organism>
<evidence type="ECO:0000256" key="2">
    <source>
        <dbReference type="ARBA" id="ARBA00023125"/>
    </source>
</evidence>
<keyword evidence="3" id="KW-0804">Transcription</keyword>
<dbReference type="InterPro" id="IPR046532">
    <property type="entry name" value="DUF6597"/>
</dbReference>